<dbReference type="GO" id="GO:0000244">
    <property type="term" value="P:spliceosomal tri-snRNP complex assembly"/>
    <property type="evidence" value="ECO:0007669"/>
    <property type="project" value="TreeGrafter"/>
</dbReference>
<dbReference type="GO" id="GO:0005682">
    <property type="term" value="C:U5 snRNP"/>
    <property type="evidence" value="ECO:0007669"/>
    <property type="project" value="TreeGrafter"/>
</dbReference>
<dbReference type="STRING" id="765257.A0A0C9YRZ3"/>
<evidence type="ECO:0000313" key="2">
    <source>
        <dbReference type="EMBL" id="KIK13057.1"/>
    </source>
</evidence>
<organism evidence="2 3">
    <name type="scientific">Pisolithus microcarpus 441</name>
    <dbReference type="NCBI Taxonomy" id="765257"/>
    <lineage>
        <taxon>Eukaryota</taxon>
        <taxon>Fungi</taxon>
        <taxon>Dikarya</taxon>
        <taxon>Basidiomycota</taxon>
        <taxon>Agaricomycotina</taxon>
        <taxon>Agaricomycetes</taxon>
        <taxon>Agaricomycetidae</taxon>
        <taxon>Boletales</taxon>
        <taxon>Sclerodermatineae</taxon>
        <taxon>Pisolithaceae</taxon>
        <taxon>Pisolithus</taxon>
    </lineage>
</organism>
<protein>
    <recommendedName>
        <fullName evidence="1">PROCN domain-containing protein</fullName>
    </recommendedName>
</protein>
<dbReference type="InterPro" id="IPR012592">
    <property type="entry name" value="PROCN"/>
</dbReference>
<dbReference type="GO" id="GO:0030619">
    <property type="term" value="F:U1 snRNA binding"/>
    <property type="evidence" value="ECO:0007669"/>
    <property type="project" value="TreeGrafter"/>
</dbReference>
<sequence length="342" mass="39755">MMPKNVPLVLHEDVIFRPNDVDKDEFELPGDVEPFLAGQPSQNDLAADGIGLWRVPDPYSCCSRWTRCTQDIPLVKNWYLEHCPPDQTVKVHVSYQKLLKCFMLNELKSRLEKDMTRKNLFHQLQAMKFIQTMRLDWVEAGLQVCQQGYNVLNLLIHRKNLNLDYNMNLKPAKMLTTKEHKKSHFRNAFHLCHKILRLTKLVVDAHVQYWLRNVDAFQLTDTLRYISAHISALTGMYCYKYKLMQQVHMMKDLKHLIYYHFNTGPVSKGPGCGFGVPGQHVWLFFMHGIVPLLECWLGSLLAHQFEGCNSKGIAKTVTKQHVESHYDLELHAAVIIRMISLI</sequence>
<dbReference type="PANTHER" id="PTHR11140:SF0">
    <property type="entry name" value="PRE-MRNA-PROCESSING-SPLICING FACTOR 8"/>
    <property type="match status" value="1"/>
</dbReference>
<dbReference type="AlphaFoldDB" id="A0A0C9YRZ3"/>
<accession>A0A0C9YRZ3</accession>
<dbReference type="GO" id="GO:0030623">
    <property type="term" value="F:U5 snRNA binding"/>
    <property type="evidence" value="ECO:0007669"/>
    <property type="project" value="TreeGrafter"/>
</dbReference>
<name>A0A0C9YRZ3_9AGAM</name>
<dbReference type="Proteomes" id="UP000054018">
    <property type="component" value="Unassembled WGS sequence"/>
</dbReference>
<reference evidence="2 3" key="1">
    <citation type="submission" date="2014-04" db="EMBL/GenBank/DDBJ databases">
        <authorList>
            <consortium name="DOE Joint Genome Institute"/>
            <person name="Kuo A."/>
            <person name="Kohler A."/>
            <person name="Costa M.D."/>
            <person name="Nagy L.G."/>
            <person name="Floudas D."/>
            <person name="Copeland A."/>
            <person name="Barry K.W."/>
            <person name="Cichocki N."/>
            <person name="Veneault-Fourrey C."/>
            <person name="LaButti K."/>
            <person name="Lindquist E.A."/>
            <person name="Lipzen A."/>
            <person name="Lundell T."/>
            <person name="Morin E."/>
            <person name="Murat C."/>
            <person name="Sun H."/>
            <person name="Tunlid A."/>
            <person name="Henrissat B."/>
            <person name="Grigoriev I.V."/>
            <person name="Hibbett D.S."/>
            <person name="Martin F."/>
            <person name="Nordberg H.P."/>
            <person name="Cantor M.N."/>
            <person name="Hua S.X."/>
        </authorList>
    </citation>
    <scope>NUCLEOTIDE SEQUENCE [LARGE SCALE GENOMIC DNA]</scope>
    <source>
        <strain evidence="2 3">441</strain>
    </source>
</reference>
<dbReference type="GO" id="GO:0017070">
    <property type="term" value="F:U6 snRNA binding"/>
    <property type="evidence" value="ECO:0007669"/>
    <property type="project" value="TreeGrafter"/>
</dbReference>
<dbReference type="Pfam" id="PF08083">
    <property type="entry name" value="PROCN"/>
    <property type="match status" value="1"/>
</dbReference>
<dbReference type="EMBL" id="KN834023">
    <property type="protein sequence ID" value="KIK13057.1"/>
    <property type="molecule type" value="Genomic_DNA"/>
</dbReference>
<dbReference type="GO" id="GO:0097157">
    <property type="term" value="F:pre-mRNA intronic binding"/>
    <property type="evidence" value="ECO:0007669"/>
    <property type="project" value="TreeGrafter"/>
</dbReference>
<dbReference type="OrthoDB" id="3031306at2759"/>
<evidence type="ECO:0000259" key="1">
    <source>
        <dbReference type="Pfam" id="PF08083"/>
    </source>
</evidence>
<dbReference type="HOGENOM" id="CLU_069869_0_0_1"/>
<proteinExistence type="predicted"/>
<dbReference type="GO" id="GO:0030620">
    <property type="term" value="F:U2 snRNA binding"/>
    <property type="evidence" value="ECO:0007669"/>
    <property type="project" value="TreeGrafter"/>
</dbReference>
<dbReference type="PANTHER" id="PTHR11140">
    <property type="entry name" value="PRE-MRNA SPLICING FACTOR PRP8"/>
    <property type="match status" value="1"/>
</dbReference>
<gene>
    <name evidence="2" type="ORF">PISMIDRAFT_646373</name>
</gene>
<reference evidence="3" key="2">
    <citation type="submission" date="2015-01" db="EMBL/GenBank/DDBJ databases">
        <title>Evolutionary Origins and Diversification of the Mycorrhizal Mutualists.</title>
        <authorList>
            <consortium name="DOE Joint Genome Institute"/>
            <consortium name="Mycorrhizal Genomics Consortium"/>
            <person name="Kohler A."/>
            <person name="Kuo A."/>
            <person name="Nagy L.G."/>
            <person name="Floudas D."/>
            <person name="Copeland A."/>
            <person name="Barry K.W."/>
            <person name="Cichocki N."/>
            <person name="Veneault-Fourrey C."/>
            <person name="LaButti K."/>
            <person name="Lindquist E.A."/>
            <person name="Lipzen A."/>
            <person name="Lundell T."/>
            <person name="Morin E."/>
            <person name="Murat C."/>
            <person name="Riley R."/>
            <person name="Ohm R."/>
            <person name="Sun H."/>
            <person name="Tunlid A."/>
            <person name="Henrissat B."/>
            <person name="Grigoriev I.V."/>
            <person name="Hibbett D.S."/>
            <person name="Martin F."/>
        </authorList>
    </citation>
    <scope>NUCLEOTIDE SEQUENCE [LARGE SCALE GENOMIC DNA]</scope>
    <source>
        <strain evidence="3">441</strain>
    </source>
</reference>
<feature type="domain" description="PROCN" evidence="1">
    <location>
        <begin position="46"/>
        <end position="338"/>
    </location>
</feature>
<keyword evidence="3" id="KW-1185">Reference proteome</keyword>
<dbReference type="InterPro" id="IPR027652">
    <property type="entry name" value="PRP8"/>
</dbReference>
<dbReference type="GO" id="GO:0071013">
    <property type="term" value="C:catalytic step 2 spliceosome"/>
    <property type="evidence" value="ECO:0007669"/>
    <property type="project" value="TreeGrafter"/>
</dbReference>
<evidence type="ECO:0000313" key="3">
    <source>
        <dbReference type="Proteomes" id="UP000054018"/>
    </source>
</evidence>